<dbReference type="PANTHER" id="PTHR43428:SF1">
    <property type="entry name" value="ARSENATE REDUCTASE"/>
    <property type="match status" value="1"/>
</dbReference>
<evidence type="ECO:0000313" key="3">
    <source>
        <dbReference type="EMBL" id="CRH06941.1"/>
    </source>
</evidence>
<gene>
    <name evidence="3" type="ORF">MAGMO_2793</name>
</gene>
<dbReference type="AlphaFoldDB" id="A0A1S7LM83"/>
<feature type="domain" description="Phosphotyrosine protein phosphatase I" evidence="2">
    <location>
        <begin position="7"/>
        <end position="145"/>
    </location>
</feature>
<dbReference type="InterPro" id="IPR023485">
    <property type="entry name" value="Ptyr_pPase"/>
</dbReference>
<name>A0A1S7LM83_MAGMO</name>
<sequence>MSATRSYNVLFISTEGSARSLIAETILNKEGAGRFIAYSAGQTPDPEAHPYAIDLLEHMRYETSDLAPLSVKQLQEKQLPEIDFIFTLSDHAQDSVQPDLGLNTMTAHWSITNPKKVPGNEAERRLAFADTFKQLYNRIGVFINLPITTLDKLSLQTKLDEIDKQQ</sequence>
<dbReference type="EMBL" id="LO017727">
    <property type="protein sequence ID" value="CRH06941.1"/>
    <property type="molecule type" value="Genomic_DNA"/>
</dbReference>
<dbReference type="SUPFAM" id="SSF52788">
    <property type="entry name" value="Phosphotyrosine protein phosphatases I"/>
    <property type="match status" value="1"/>
</dbReference>
<accession>A0A1S7LM83</accession>
<dbReference type="PANTHER" id="PTHR43428">
    <property type="entry name" value="ARSENATE REDUCTASE"/>
    <property type="match status" value="1"/>
</dbReference>
<evidence type="ECO:0000259" key="2">
    <source>
        <dbReference type="SMART" id="SM00226"/>
    </source>
</evidence>
<protein>
    <recommendedName>
        <fullName evidence="2">Phosphotyrosine protein phosphatase I domain-containing protein</fullName>
    </recommendedName>
</protein>
<reference evidence="3" key="1">
    <citation type="submission" date="2015-04" db="EMBL/GenBank/DDBJ databases">
        <authorList>
            <person name="Syromyatnikov M.Y."/>
            <person name="Popov V.N."/>
        </authorList>
    </citation>
    <scope>NUCLEOTIDE SEQUENCE</scope>
    <source>
        <strain evidence="3">MO-1</strain>
    </source>
</reference>
<evidence type="ECO:0000256" key="1">
    <source>
        <dbReference type="ARBA" id="ARBA00022849"/>
    </source>
</evidence>
<dbReference type="SMART" id="SM00226">
    <property type="entry name" value="LMWPc"/>
    <property type="match status" value="1"/>
</dbReference>
<keyword evidence="1" id="KW-0059">Arsenical resistance</keyword>
<organism evidence="3">
    <name type="scientific">Magnetococcus massalia (strain MO-1)</name>
    <dbReference type="NCBI Taxonomy" id="451514"/>
    <lineage>
        <taxon>Bacteria</taxon>
        <taxon>Pseudomonadati</taxon>
        <taxon>Pseudomonadota</taxon>
        <taxon>Magnetococcia</taxon>
        <taxon>Magnetococcales</taxon>
        <taxon>Magnetococcaceae</taxon>
        <taxon>Magnetococcus</taxon>
    </lineage>
</organism>
<dbReference type="GO" id="GO:0046685">
    <property type="term" value="P:response to arsenic-containing substance"/>
    <property type="evidence" value="ECO:0007669"/>
    <property type="project" value="UniProtKB-KW"/>
</dbReference>
<proteinExistence type="predicted"/>
<dbReference type="Gene3D" id="3.40.50.2300">
    <property type="match status" value="1"/>
</dbReference>
<dbReference type="Pfam" id="PF01451">
    <property type="entry name" value="LMWPc"/>
    <property type="match status" value="1"/>
</dbReference>
<dbReference type="InterPro" id="IPR036196">
    <property type="entry name" value="Ptyr_pPase_sf"/>
</dbReference>